<name>A0A937VZN7_UNCTE</name>
<evidence type="ECO:0000313" key="3">
    <source>
        <dbReference type="EMBL" id="MBM3222652.1"/>
    </source>
</evidence>
<dbReference type="InterPro" id="IPR051557">
    <property type="entry name" value="NipSnap_domain"/>
</dbReference>
<organism evidence="3 4">
    <name type="scientific">Tectimicrobiota bacterium</name>
    <dbReference type="NCBI Taxonomy" id="2528274"/>
    <lineage>
        <taxon>Bacteria</taxon>
        <taxon>Pseudomonadati</taxon>
        <taxon>Nitrospinota/Tectimicrobiota group</taxon>
        <taxon>Candidatus Tectimicrobiota</taxon>
    </lineage>
</organism>
<dbReference type="Proteomes" id="UP000712673">
    <property type="component" value="Unassembled WGS sequence"/>
</dbReference>
<dbReference type="InterPro" id="IPR012577">
    <property type="entry name" value="NIPSNAP"/>
</dbReference>
<reference evidence="3" key="1">
    <citation type="submission" date="2019-03" db="EMBL/GenBank/DDBJ databases">
        <title>Lake Tanganyika Metagenome-Assembled Genomes (MAGs).</title>
        <authorList>
            <person name="Tran P."/>
        </authorList>
    </citation>
    <scope>NUCLEOTIDE SEQUENCE</scope>
    <source>
        <strain evidence="3">K_DeepCast_65m_m2_066</strain>
    </source>
</reference>
<gene>
    <name evidence="3" type="ORF">FJZ47_02440</name>
</gene>
<dbReference type="Gene3D" id="3.30.70.100">
    <property type="match status" value="2"/>
</dbReference>
<feature type="domain" description="NIPSNAP" evidence="2">
    <location>
        <begin position="4"/>
        <end position="98"/>
    </location>
</feature>
<evidence type="ECO:0000256" key="1">
    <source>
        <dbReference type="ARBA" id="ARBA00005291"/>
    </source>
</evidence>
<comment type="caution">
    <text evidence="3">The sequence shown here is derived from an EMBL/GenBank/DDBJ whole genome shotgun (WGS) entry which is preliminary data.</text>
</comment>
<sequence length="206" mass="23262">MSIYEIRTYTLKPGTVAQFEKNFEVALPGRIKVSPLAAFWHTEMGPLNQVIHVWEYENLQHRSDVRAEAAKVPGWPPASGDAIVNMESEIWTPAPFSPALGGGKKLGNIYEMRIYQYQPGAIAKVLEVWEKSLPERVKLSPIAACMSSEVGGLNRWIHIWPYADLAERHRIREQSMKLPGWPPPTREWVVSQQTKMLIPASFSPSA</sequence>
<dbReference type="Pfam" id="PF07978">
    <property type="entry name" value="NIPSNAP"/>
    <property type="match status" value="2"/>
</dbReference>
<dbReference type="PANTHER" id="PTHR21017:SF17">
    <property type="entry name" value="PROTEIN NIPSNAP"/>
    <property type="match status" value="1"/>
</dbReference>
<proteinExistence type="inferred from homology"/>
<accession>A0A937VZN7</accession>
<dbReference type="PANTHER" id="PTHR21017">
    <property type="entry name" value="NIPSNAP-RELATED"/>
    <property type="match status" value="1"/>
</dbReference>
<dbReference type="AlphaFoldDB" id="A0A937VZN7"/>
<protein>
    <submittedName>
        <fullName evidence="3">NIPSNAP family protein</fullName>
    </submittedName>
</protein>
<feature type="domain" description="NIPSNAP" evidence="2">
    <location>
        <begin position="110"/>
        <end position="204"/>
    </location>
</feature>
<dbReference type="SUPFAM" id="SSF54909">
    <property type="entry name" value="Dimeric alpha+beta barrel"/>
    <property type="match status" value="2"/>
</dbReference>
<evidence type="ECO:0000259" key="2">
    <source>
        <dbReference type="Pfam" id="PF07978"/>
    </source>
</evidence>
<evidence type="ECO:0000313" key="4">
    <source>
        <dbReference type="Proteomes" id="UP000712673"/>
    </source>
</evidence>
<dbReference type="InterPro" id="IPR011008">
    <property type="entry name" value="Dimeric_a/b-barrel"/>
</dbReference>
<comment type="similarity">
    <text evidence="1">Belongs to the NipSnap family.</text>
</comment>
<dbReference type="EMBL" id="VGLS01000040">
    <property type="protein sequence ID" value="MBM3222652.1"/>
    <property type="molecule type" value="Genomic_DNA"/>
</dbReference>